<dbReference type="Gene3D" id="1.50.10.20">
    <property type="match status" value="1"/>
</dbReference>
<dbReference type="InterPro" id="IPR005198">
    <property type="entry name" value="Glyco_hydro_76"/>
</dbReference>
<feature type="signal peptide" evidence="2">
    <location>
        <begin position="1"/>
        <end position="16"/>
    </location>
</feature>
<keyword evidence="2" id="KW-0732">Signal</keyword>
<evidence type="ECO:0000313" key="4">
    <source>
        <dbReference type="Proteomes" id="UP001302745"/>
    </source>
</evidence>
<dbReference type="GO" id="GO:0005975">
    <property type="term" value="P:carbohydrate metabolic process"/>
    <property type="evidence" value="ECO:0007669"/>
    <property type="project" value="InterPro"/>
</dbReference>
<protein>
    <submittedName>
        <fullName evidence="3">Glycoside hydrolase</fullName>
    </submittedName>
</protein>
<organism evidence="3 4">
    <name type="scientific">Chaetomidium leptoderma</name>
    <dbReference type="NCBI Taxonomy" id="669021"/>
    <lineage>
        <taxon>Eukaryota</taxon>
        <taxon>Fungi</taxon>
        <taxon>Dikarya</taxon>
        <taxon>Ascomycota</taxon>
        <taxon>Pezizomycotina</taxon>
        <taxon>Sordariomycetes</taxon>
        <taxon>Sordariomycetidae</taxon>
        <taxon>Sordariales</taxon>
        <taxon>Chaetomiaceae</taxon>
        <taxon>Chaetomidium</taxon>
    </lineage>
</organism>
<accession>A0AAN6VV80</accession>
<proteinExistence type="predicted"/>
<dbReference type="Pfam" id="PF03663">
    <property type="entry name" value="Glyco_hydro_76"/>
    <property type="match status" value="1"/>
</dbReference>
<dbReference type="Proteomes" id="UP001302745">
    <property type="component" value="Unassembled WGS sequence"/>
</dbReference>
<comment type="caution">
    <text evidence="3">The sequence shown here is derived from an EMBL/GenBank/DDBJ whole genome shotgun (WGS) entry which is preliminary data.</text>
</comment>
<name>A0AAN6VV80_9PEZI</name>
<dbReference type="PANTHER" id="PTHR47791">
    <property type="entry name" value="MEIOTICALLY UP-REGULATED GENE 191 PROTEIN"/>
    <property type="match status" value="1"/>
</dbReference>
<dbReference type="AlphaFoldDB" id="A0AAN6VV80"/>
<dbReference type="InterPro" id="IPR008928">
    <property type="entry name" value="6-hairpin_glycosidase_sf"/>
</dbReference>
<feature type="compositionally biased region" description="Low complexity" evidence="1">
    <location>
        <begin position="261"/>
        <end position="270"/>
    </location>
</feature>
<evidence type="ECO:0000256" key="1">
    <source>
        <dbReference type="SAM" id="MobiDB-lite"/>
    </source>
</evidence>
<dbReference type="EMBL" id="MU856843">
    <property type="protein sequence ID" value="KAK4157954.1"/>
    <property type="molecule type" value="Genomic_DNA"/>
</dbReference>
<keyword evidence="3" id="KW-0378">Hydrolase</keyword>
<sequence length="365" mass="39882">MMPLLFLAALDLDARAAAKAAIDAMNNKFYSSSQAIWSPDDPWWLSGVALTGIIDYMRKTNSDDYMDQVKNIIQVQRTQWPQGGGDFRAESTDDTGWWALAMVRMYDLTGDTTYLNISVEDEAYIYNCWTSSPCGGGIYVDIKTQSYKNAIANELYIKLAASLHNRISNDTKYLSRAQTAWSWLQGTGMINGDNLINDGLAARDDGTCFNNKLPVWTYNQGVILGALVELYHATGDKAHLTSARTIADAVLASPLLTSTTNKDSTTNNGTLTESSCTPNEQDGCNDDQQVFKGVFAYSLAELDDAIPDGSHPYRAYLQQNAQTAYDKAREGSAGGDLYDVSWAGPFRNSTVAKQASAVGLLVAVI</sequence>
<reference evidence="3" key="2">
    <citation type="submission" date="2023-05" db="EMBL/GenBank/DDBJ databases">
        <authorList>
            <consortium name="Lawrence Berkeley National Laboratory"/>
            <person name="Steindorff A."/>
            <person name="Hensen N."/>
            <person name="Bonometti L."/>
            <person name="Westerberg I."/>
            <person name="Brannstrom I.O."/>
            <person name="Guillou S."/>
            <person name="Cros-Aarteil S."/>
            <person name="Calhoun S."/>
            <person name="Haridas S."/>
            <person name="Kuo A."/>
            <person name="Mondo S."/>
            <person name="Pangilinan J."/>
            <person name="Riley R."/>
            <person name="Labutti K."/>
            <person name="Andreopoulos B."/>
            <person name="Lipzen A."/>
            <person name="Chen C."/>
            <person name="Yanf M."/>
            <person name="Daum C."/>
            <person name="Ng V."/>
            <person name="Clum A."/>
            <person name="Ohm R."/>
            <person name="Martin F."/>
            <person name="Silar P."/>
            <person name="Natvig D."/>
            <person name="Lalanne C."/>
            <person name="Gautier V."/>
            <person name="Ament-Velasquez S.L."/>
            <person name="Kruys A."/>
            <person name="Hutchinson M.I."/>
            <person name="Powell A.J."/>
            <person name="Barry K."/>
            <person name="Miller A.N."/>
            <person name="Grigoriev I.V."/>
            <person name="Debuchy R."/>
            <person name="Gladieux P."/>
            <person name="Thoren M.H."/>
            <person name="Johannesson H."/>
        </authorList>
    </citation>
    <scope>NUCLEOTIDE SEQUENCE</scope>
    <source>
        <strain evidence="3">CBS 538.74</strain>
    </source>
</reference>
<gene>
    <name evidence="3" type="ORF">C8A00DRAFT_39667</name>
</gene>
<dbReference type="PANTHER" id="PTHR47791:SF3">
    <property type="entry name" value="MEIOTICALLY UP-REGULATED GENE 191 PROTEIN"/>
    <property type="match status" value="1"/>
</dbReference>
<evidence type="ECO:0000256" key="2">
    <source>
        <dbReference type="SAM" id="SignalP"/>
    </source>
</evidence>
<reference evidence="3" key="1">
    <citation type="journal article" date="2023" name="Mol. Phylogenet. Evol.">
        <title>Genome-scale phylogeny and comparative genomics of the fungal order Sordariales.</title>
        <authorList>
            <person name="Hensen N."/>
            <person name="Bonometti L."/>
            <person name="Westerberg I."/>
            <person name="Brannstrom I.O."/>
            <person name="Guillou S."/>
            <person name="Cros-Aarteil S."/>
            <person name="Calhoun S."/>
            <person name="Haridas S."/>
            <person name="Kuo A."/>
            <person name="Mondo S."/>
            <person name="Pangilinan J."/>
            <person name="Riley R."/>
            <person name="LaButti K."/>
            <person name="Andreopoulos B."/>
            <person name="Lipzen A."/>
            <person name="Chen C."/>
            <person name="Yan M."/>
            <person name="Daum C."/>
            <person name="Ng V."/>
            <person name="Clum A."/>
            <person name="Steindorff A."/>
            <person name="Ohm R.A."/>
            <person name="Martin F."/>
            <person name="Silar P."/>
            <person name="Natvig D.O."/>
            <person name="Lalanne C."/>
            <person name="Gautier V."/>
            <person name="Ament-Velasquez S.L."/>
            <person name="Kruys A."/>
            <person name="Hutchinson M.I."/>
            <person name="Powell A.J."/>
            <person name="Barry K."/>
            <person name="Miller A.N."/>
            <person name="Grigoriev I.V."/>
            <person name="Debuchy R."/>
            <person name="Gladieux P."/>
            <person name="Hiltunen Thoren M."/>
            <person name="Johannesson H."/>
        </authorList>
    </citation>
    <scope>NUCLEOTIDE SEQUENCE</scope>
    <source>
        <strain evidence="3">CBS 538.74</strain>
    </source>
</reference>
<dbReference type="SUPFAM" id="SSF48208">
    <property type="entry name" value="Six-hairpin glycosidases"/>
    <property type="match status" value="1"/>
</dbReference>
<feature type="region of interest" description="Disordered" evidence="1">
    <location>
        <begin position="261"/>
        <end position="282"/>
    </location>
</feature>
<feature type="compositionally biased region" description="Polar residues" evidence="1">
    <location>
        <begin position="271"/>
        <end position="282"/>
    </location>
</feature>
<keyword evidence="4" id="KW-1185">Reference proteome</keyword>
<dbReference type="GO" id="GO:0016787">
    <property type="term" value="F:hydrolase activity"/>
    <property type="evidence" value="ECO:0007669"/>
    <property type="project" value="UniProtKB-KW"/>
</dbReference>
<evidence type="ECO:0000313" key="3">
    <source>
        <dbReference type="EMBL" id="KAK4157954.1"/>
    </source>
</evidence>
<dbReference type="InterPro" id="IPR053169">
    <property type="entry name" value="MUG_Protein"/>
</dbReference>
<feature type="chain" id="PRO_5042810148" evidence="2">
    <location>
        <begin position="17"/>
        <end position="365"/>
    </location>
</feature>